<accession>V4QWW5</accession>
<dbReference type="SUPFAM" id="SSF51735">
    <property type="entry name" value="NAD(P)-binding Rossmann-fold domains"/>
    <property type="match status" value="1"/>
</dbReference>
<dbReference type="InterPro" id="IPR036291">
    <property type="entry name" value="NAD(P)-bd_dom_sf"/>
</dbReference>
<dbReference type="GO" id="GO:0032787">
    <property type="term" value="P:monocarboxylic acid metabolic process"/>
    <property type="evidence" value="ECO:0007669"/>
    <property type="project" value="UniProtKB-ARBA"/>
</dbReference>
<dbReference type="PANTHER" id="PTHR42879:SF2">
    <property type="entry name" value="3-OXOACYL-[ACYL-CARRIER-PROTEIN] REDUCTASE FABG"/>
    <property type="match status" value="1"/>
</dbReference>
<dbReference type="PRINTS" id="PR00080">
    <property type="entry name" value="SDRFAMILY"/>
</dbReference>
<dbReference type="Pfam" id="PF13561">
    <property type="entry name" value="adh_short_C2"/>
    <property type="match status" value="1"/>
</dbReference>
<name>V4QWW5_9HYPH</name>
<dbReference type="AlphaFoldDB" id="V4QWW5"/>
<feature type="domain" description="Ketoreductase" evidence="3">
    <location>
        <begin position="7"/>
        <end position="192"/>
    </location>
</feature>
<dbReference type="Gene3D" id="3.40.50.720">
    <property type="entry name" value="NAD(P)-binding Rossmann-like Domain"/>
    <property type="match status" value="1"/>
</dbReference>
<comment type="caution">
    <text evidence="4">The sequence shown here is derived from an EMBL/GenBank/DDBJ whole genome shotgun (WGS) entry which is preliminary data.</text>
</comment>
<dbReference type="InterPro" id="IPR002347">
    <property type="entry name" value="SDR_fam"/>
</dbReference>
<gene>
    <name evidence="4" type="ORF">N177_2711</name>
</gene>
<dbReference type="EMBL" id="AWXZ01000035">
    <property type="protein sequence ID" value="ESR24262.1"/>
    <property type="molecule type" value="Genomic_DNA"/>
</dbReference>
<keyword evidence="5" id="KW-1185">Reference proteome</keyword>
<protein>
    <submittedName>
        <fullName evidence="4">3-oxoacyl-[acyl-carrier protein] reductase</fullName>
        <ecNumber evidence="4">1.1.1.100</ecNumber>
    </submittedName>
</protein>
<evidence type="ECO:0000256" key="1">
    <source>
        <dbReference type="ARBA" id="ARBA00006484"/>
    </source>
</evidence>
<comment type="similarity">
    <text evidence="1">Belongs to the short-chain dehydrogenases/reductases (SDR) family.</text>
</comment>
<dbReference type="PRINTS" id="PR00081">
    <property type="entry name" value="GDHRDH"/>
</dbReference>
<evidence type="ECO:0000256" key="2">
    <source>
        <dbReference type="ARBA" id="ARBA00023002"/>
    </source>
</evidence>
<dbReference type="RefSeq" id="WP_023432840.1">
    <property type="nucleotide sequence ID" value="NZ_AWXZ01000035.1"/>
</dbReference>
<dbReference type="GO" id="GO:0004316">
    <property type="term" value="F:3-oxoacyl-[acyl-carrier-protein] reductase (NADPH) activity"/>
    <property type="evidence" value="ECO:0007669"/>
    <property type="project" value="UniProtKB-EC"/>
</dbReference>
<dbReference type="FunFam" id="3.40.50.720:FF:000173">
    <property type="entry name" value="3-oxoacyl-[acyl-carrier protein] reductase"/>
    <property type="match status" value="1"/>
</dbReference>
<dbReference type="PANTHER" id="PTHR42879">
    <property type="entry name" value="3-OXOACYL-(ACYL-CARRIER-PROTEIN) REDUCTASE"/>
    <property type="match status" value="1"/>
</dbReference>
<sequence length="254" mass="26594">MSGPGNRKTLVTGGARGLGRAVVETLAAAGHDVVFTYNASAGPAEELATRLGQAYPGQAFETLQADLKSTDDVARLCSELEAAGPFYGLVHNAGHTYDTLAAVMDQARAEEVMAVNYWSLTRLVPALVRPMTRAREGRIVVIGSVVALRGSVGNAAYAASKAALLGYVQTLAAETARRGVTVNYVAPGFIDTDMMAPYAERRETLQKQIPLGRFATPEDIAGVVGFLLSPQAGYITGATLPVDGGLSSGLPIQR</sequence>
<dbReference type="InterPro" id="IPR057326">
    <property type="entry name" value="KR_dom"/>
</dbReference>
<keyword evidence="2 4" id="KW-0560">Oxidoreductase</keyword>
<dbReference type="eggNOG" id="COG0300">
    <property type="taxonomic scope" value="Bacteria"/>
</dbReference>
<dbReference type="PROSITE" id="PS00061">
    <property type="entry name" value="ADH_SHORT"/>
    <property type="match status" value="1"/>
</dbReference>
<dbReference type="PATRIC" id="fig|631454.5.peg.2680"/>
<dbReference type="STRING" id="631454.N177_2711"/>
<dbReference type="InterPro" id="IPR050259">
    <property type="entry name" value="SDR"/>
</dbReference>
<evidence type="ECO:0000259" key="3">
    <source>
        <dbReference type="SMART" id="SM00822"/>
    </source>
</evidence>
<dbReference type="OrthoDB" id="9804774at2"/>
<organism evidence="4 5">
    <name type="scientific">Lutibaculum baratangense AMV1</name>
    <dbReference type="NCBI Taxonomy" id="631454"/>
    <lineage>
        <taxon>Bacteria</taxon>
        <taxon>Pseudomonadati</taxon>
        <taxon>Pseudomonadota</taxon>
        <taxon>Alphaproteobacteria</taxon>
        <taxon>Hyphomicrobiales</taxon>
        <taxon>Tepidamorphaceae</taxon>
        <taxon>Lutibaculum</taxon>
    </lineage>
</organism>
<reference evidence="4 5" key="1">
    <citation type="journal article" date="2014" name="Genome Announc.">
        <title>Draft Genome Sequence of Lutibaculum baratangense Strain AMV1T, Isolated from a Mud Volcano in Andamans, India.</title>
        <authorList>
            <person name="Singh A."/>
            <person name="Sreenivas A."/>
            <person name="Sathyanarayana Reddy G."/>
            <person name="Pinnaka A.K."/>
            <person name="Shivaji S."/>
        </authorList>
    </citation>
    <scope>NUCLEOTIDE SEQUENCE [LARGE SCALE GENOMIC DNA]</scope>
    <source>
        <strain evidence="4 5">AMV1</strain>
    </source>
</reference>
<dbReference type="Proteomes" id="UP000017819">
    <property type="component" value="Unassembled WGS sequence"/>
</dbReference>
<evidence type="ECO:0000313" key="5">
    <source>
        <dbReference type="Proteomes" id="UP000017819"/>
    </source>
</evidence>
<dbReference type="InterPro" id="IPR020904">
    <property type="entry name" value="Sc_DH/Rdtase_CS"/>
</dbReference>
<dbReference type="EC" id="1.1.1.100" evidence="4"/>
<proteinExistence type="inferred from homology"/>
<evidence type="ECO:0000313" key="4">
    <source>
        <dbReference type="EMBL" id="ESR24262.1"/>
    </source>
</evidence>
<dbReference type="SMART" id="SM00822">
    <property type="entry name" value="PKS_KR"/>
    <property type="match status" value="1"/>
</dbReference>